<keyword evidence="2" id="KW-0336">GPI-anchor</keyword>
<evidence type="ECO:0000256" key="2">
    <source>
        <dbReference type="ARBA" id="ARBA00022622"/>
    </source>
</evidence>
<dbReference type="PANTHER" id="PTHR33562:SF30">
    <property type="entry name" value="LD40063P"/>
    <property type="match status" value="1"/>
</dbReference>
<dbReference type="Pfam" id="PF17064">
    <property type="entry name" value="QVR"/>
    <property type="match status" value="1"/>
</dbReference>
<dbReference type="InterPro" id="IPR050975">
    <property type="entry name" value="Sleep_regulator"/>
</dbReference>
<keyword evidence="11" id="KW-1185">Reference proteome</keyword>
<reference evidence="10" key="1">
    <citation type="journal article" date="2023" name="Insect Mol. Biol.">
        <title>Genome sequencing provides insights into the evolution of gene families encoding plant cell wall-degrading enzymes in longhorned beetles.</title>
        <authorList>
            <person name="Shin N.R."/>
            <person name="Okamura Y."/>
            <person name="Kirsch R."/>
            <person name="Pauchet Y."/>
        </authorList>
    </citation>
    <scope>NUCLEOTIDE SEQUENCE</scope>
    <source>
        <strain evidence="10">RBIC_L_NR</strain>
    </source>
</reference>
<evidence type="ECO:0000256" key="8">
    <source>
        <dbReference type="ARBA" id="ARBA00023288"/>
    </source>
</evidence>
<organism evidence="10 11">
    <name type="scientific">Rhamnusium bicolor</name>
    <dbReference type="NCBI Taxonomy" id="1586634"/>
    <lineage>
        <taxon>Eukaryota</taxon>
        <taxon>Metazoa</taxon>
        <taxon>Ecdysozoa</taxon>
        <taxon>Arthropoda</taxon>
        <taxon>Hexapoda</taxon>
        <taxon>Insecta</taxon>
        <taxon>Pterygota</taxon>
        <taxon>Neoptera</taxon>
        <taxon>Endopterygota</taxon>
        <taxon>Coleoptera</taxon>
        <taxon>Polyphaga</taxon>
        <taxon>Cucujiformia</taxon>
        <taxon>Chrysomeloidea</taxon>
        <taxon>Cerambycidae</taxon>
        <taxon>Lepturinae</taxon>
        <taxon>Rhagiini</taxon>
        <taxon>Rhamnusium</taxon>
    </lineage>
</organism>
<feature type="signal peptide" evidence="9">
    <location>
        <begin position="1"/>
        <end position="27"/>
    </location>
</feature>
<evidence type="ECO:0000256" key="3">
    <source>
        <dbReference type="ARBA" id="ARBA00022692"/>
    </source>
</evidence>
<keyword evidence="3" id="KW-0812">Transmembrane</keyword>
<keyword evidence="7" id="KW-0325">Glycoprotein</keyword>
<evidence type="ECO:0000256" key="9">
    <source>
        <dbReference type="SAM" id="SignalP"/>
    </source>
</evidence>
<comment type="subcellular location">
    <subcellularLocation>
        <location evidence="1">Membrane</location>
        <topology evidence="1">Lipid-anchor</topology>
        <topology evidence="1">GPI-anchor</topology>
    </subcellularLocation>
</comment>
<keyword evidence="5" id="KW-1133">Transmembrane helix</keyword>
<dbReference type="GO" id="GO:0030431">
    <property type="term" value="P:sleep"/>
    <property type="evidence" value="ECO:0007669"/>
    <property type="project" value="InterPro"/>
</dbReference>
<proteinExistence type="predicted"/>
<comment type="caution">
    <text evidence="10">The sequence shown here is derived from an EMBL/GenBank/DDBJ whole genome shotgun (WGS) entry which is preliminary data.</text>
</comment>
<dbReference type="GO" id="GO:0032222">
    <property type="term" value="P:regulation of synaptic transmission, cholinergic"/>
    <property type="evidence" value="ECO:0007669"/>
    <property type="project" value="InterPro"/>
</dbReference>
<dbReference type="GO" id="GO:0098552">
    <property type="term" value="C:side of membrane"/>
    <property type="evidence" value="ECO:0007669"/>
    <property type="project" value="UniProtKB-KW"/>
</dbReference>
<evidence type="ECO:0000256" key="6">
    <source>
        <dbReference type="ARBA" id="ARBA00023136"/>
    </source>
</evidence>
<keyword evidence="6" id="KW-0472">Membrane</keyword>
<evidence type="ECO:0000256" key="1">
    <source>
        <dbReference type="ARBA" id="ARBA00004589"/>
    </source>
</evidence>
<evidence type="ECO:0000313" key="10">
    <source>
        <dbReference type="EMBL" id="KAJ8971317.1"/>
    </source>
</evidence>
<protein>
    <recommendedName>
        <fullName evidence="12">Protein sleepless</fullName>
    </recommendedName>
</protein>
<feature type="chain" id="PRO_5043429216" description="Protein sleepless" evidence="9">
    <location>
        <begin position="28"/>
        <end position="173"/>
    </location>
</feature>
<accession>A0AAV8ZX70</accession>
<sequence>MRPFYSFTHNLHGMLLIHIFIILLGNALRCWTCNSAYDVTCRDYFNLTRIAENTRYHDSASASYGHRQTVPVGNDPQLKICDDMYTTTYNQKNVCLKRVSKGPNGLPVVRRLCQLVPKSLKVGECPDDMRDQTKDIEFCSTCEYDGCNAAAELKTNVILASIISVSLLLVLRN</sequence>
<dbReference type="InterPro" id="IPR031424">
    <property type="entry name" value="QVR-like"/>
</dbReference>
<keyword evidence="8" id="KW-0449">Lipoprotein</keyword>
<dbReference type="Proteomes" id="UP001162156">
    <property type="component" value="Unassembled WGS sequence"/>
</dbReference>
<dbReference type="AlphaFoldDB" id="A0AAV8ZX70"/>
<evidence type="ECO:0000256" key="7">
    <source>
        <dbReference type="ARBA" id="ARBA00023180"/>
    </source>
</evidence>
<evidence type="ECO:0000256" key="5">
    <source>
        <dbReference type="ARBA" id="ARBA00022989"/>
    </source>
</evidence>
<evidence type="ECO:0008006" key="12">
    <source>
        <dbReference type="Google" id="ProtNLM"/>
    </source>
</evidence>
<dbReference type="PANTHER" id="PTHR33562">
    <property type="entry name" value="ATILLA, ISOFORM B-RELATED-RELATED"/>
    <property type="match status" value="1"/>
</dbReference>
<dbReference type="EMBL" id="JANEYF010000230">
    <property type="protein sequence ID" value="KAJ8971317.1"/>
    <property type="molecule type" value="Genomic_DNA"/>
</dbReference>
<name>A0AAV8ZX70_9CUCU</name>
<gene>
    <name evidence="10" type="ORF">NQ314_000759</name>
</gene>
<evidence type="ECO:0000313" key="11">
    <source>
        <dbReference type="Proteomes" id="UP001162156"/>
    </source>
</evidence>
<keyword evidence="4 9" id="KW-0732">Signal</keyword>
<evidence type="ECO:0000256" key="4">
    <source>
        <dbReference type="ARBA" id="ARBA00022729"/>
    </source>
</evidence>